<organism evidence="1 2">
    <name type="scientific">Hibiscus sabdariffa</name>
    <name type="common">roselle</name>
    <dbReference type="NCBI Taxonomy" id="183260"/>
    <lineage>
        <taxon>Eukaryota</taxon>
        <taxon>Viridiplantae</taxon>
        <taxon>Streptophyta</taxon>
        <taxon>Embryophyta</taxon>
        <taxon>Tracheophyta</taxon>
        <taxon>Spermatophyta</taxon>
        <taxon>Magnoliopsida</taxon>
        <taxon>eudicotyledons</taxon>
        <taxon>Gunneridae</taxon>
        <taxon>Pentapetalae</taxon>
        <taxon>rosids</taxon>
        <taxon>malvids</taxon>
        <taxon>Malvales</taxon>
        <taxon>Malvaceae</taxon>
        <taxon>Malvoideae</taxon>
        <taxon>Hibiscus</taxon>
    </lineage>
</organism>
<sequence length="114" mass="13438">MCGAEVESIDHILRFYPDAYSLWCSLIRAEFMHEFFQVPLKEWILANITNSWRFARDCAAWDLLFGYLLWLLWNRCNARVFDSGNVSREPILVQGKWLLQECLSSRTSLCLQSL</sequence>
<keyword evidence="2" id="KW-1185">Reference proteome</keyword>
<reference evidence="1 2" key="1">
    <citation type="journal article" date="2024" name="G3 (Bethesda)">
        <title>Genome assembly of Hibiscus sabdariffa L. provides insights into metabolisms of medicinal natural products.</title>
        <authorList>
            <person name="Kim T."/>
        </authorList>
    </citation>
    <scope>NUCLEOTIDE SEQUENCE [LARGE SCALE GENOMIC DNA]</scope>
    <source>
        <strain evidence="1">TK-2024</strain>
        <tissue evidence="1">Old leaves</tissue>
    </source>
</reference>
<name>A0ABR2GAQ1_9ROSI</name>
<proteinExistence type="predicted"/>
<comment type="caution">
    <text evidence="1">The sequence shown here is derived from an EMBL/GenBank/DDBJ whole genome shotgun (WGS) entry which is preliminary data.</text>
</comment>
<evidence type="ECO:0000313" key="1">
    <source>
        <dbReference type="EMBL" id="KAK8599913.1"/>
    </source>
</evidence>
<gene>
    <name evidence="1" type="ORF">V6N12_049780</name>
</gene>
<accession>A0ABR2GAQ1</accession>
<dbReference type="Proteomes" id="UP001472677">
    <property type="component" value="Unassembled WGS sequence"/>
</dbReference>
<evidence type="ECO:0000313" key="2">
    <source>
        <dbReference type="Proteomes" id="UP001472677"/>
    </source>
</evidence>
<dbReference type="EMBL" id="JBBPBM010000001">
    <property type="protein sequence ID" value="KAK8599913.1"/>
    <property type="molecule type" value="Genomic_DNA"/>
</dbReference>
<protein>
    <submittedName>
        <fullName evidence="1">Uncharacterized protein</fullName>
    </submittedName>
</protein>